<sequence>MTVPTTTFVAARSPRDSTILKIQDDDGKDILADAPTDVVEGCSVPFMFLMCAPCMAMNMAWAAQWAALGPLLQILLPSTAVQLVQLVGPVTGVIVTPVVGVLSDNCTSKYGRRRPFLFWGAISSALCWLVMMFSVDIGEALGDANATDIAANPETASRKWTTVLVVLCYVWMDITVNLTQVPNSLMIADFAGHRQVTAASVNGAYATAGSFFVSGYILACGPAHQSIKRFLSVLIAIMLTTCLTVCAFVKEKPVDRVALGSATKREQIATAFAAVWNGIRLLPKHLAIYCIIIVFSQYGFTAYSGAKGQFFGIVVKGGVSDGADSCGQADNPACTSEQAAFNEGVELAGGYTDTIYSCVGLLALMALPFFVRKFGVKAVVTTALIPQVLLCVLAFCKVVIVDMIIVITCSIPQNVILYMVMPIIIHVIGHSTDNNLGMFAGALNSALCAGQFLNFIFSSVLVLSPMGYALPVLVGGVLSAVAFLVSLFLWDIQSYTM</sequence>
<evidence type="ECO:0000256" key="2">
    <source>
        <dbReference type="ARBA" id="ARBA00022448"/>
    </source>
</evidence>
<dbReference type="VEuPathDB" id="FungiDB:SPRG_09554"/>
<dbReference type="OrthoDB" id="197206at2759"/>
<reference evidence="7 8" key="1">
    <citation type="journal article" date="2013" name="PLoS Genet.">
        <title>Distinctive expansion of potential virulence genes in the genome of the oomycete fish pathogen Saprolegnia parasitica.</title>
        <authorList>
            <person name="Jiang R.H."/>
            <person name="de Bruijn I."/>
            <person name="Haas B.J."/>
            <person name="Belmonte R."/>
            <person name="Lobach L."/>
            <person name="Christie J."/>
            <person name="van den Ackerveken G."/>
            <person name="Bottin A."/>
            <person name="Bulone V."/>
            <person name="Diaz-Moreno S.M."/>
            <person name="Dumas B."/>
            <person name="Fan L."/>
            <person name="Gaulin E."/>
            <person name="Govers F."/>
            <person name="Grenville-Briggs L.J."/>
            <person name="Horner N.R."/>
            <person name="Levin J.Z."/>
            <person name="Mammella M."/>
            <person name="Meijer H.J."/>
            <person name="Morris P."/>
            <person name="Nusbaum C."/>
            <person name="Oome S."/>
            <person name="Phillips A.J."/>
            <person name="van Rooyen D."/>
            <person name="Rzeszutek E."/>
            <person name="Saraiva M."/>
            <person name="Secombes C.J."/>
            <person name="Seidl M.F."/>
            <person name="Snel B."/>
            <person name="Stassen J.H."/>
            <person name="Sykes S."/>
            <person name="Tripathy S."/>
            <person name="van den Berg H."/>
            <person name="Vega-Arreguin J.C."/>
            <person name="Wawra S."/>
            <person name="Young S.K."/>
            <person name="Zeng Q."/>
            <person name="Dieguez-Uribeondo J."/>
            <person name="Russ C."/>
            <person name="Tyler B.M."/>
            <person name="van West P."/>
        </authorList>
    </citation>
    <scope>NUCLEOTIDE SEQUENCE [LARGE SCALE GENOMIC DNA]</scope>
    <source>
        <strain evidence="7 8">CBS 223.65</strain>
    </source>
</reference>
<keyword evidence="4 6" id="KW-1133">Transmembrane helix</keyword>
<dbReference type="PANTHER" id="PTHR19432:SF26">
    <property type="entry name" value="MAJOR FACILITATOR SUPERFAMILY (MFS) PROFILE DOMAIN-CONTAINING PROTEIN"/>
    <property type="match status" value="1"/>
</dbReference>
<evidence type="ECO:0000256" key="3">
    <source>
        <dbReference type="ARBA" id="ARBA00022692"/>
    </source>
</evidence>
<feature type="transmembrane region" description="Helical" evidence="6">
    <location>
        <begin position="44"/>
        <end position="63"/>
    </location>
</feature>
<dbReference type="AlphaFoldDB" id="A0A067C6W4"/>
<evidence type="ECO:0008006" key="9">
    <source>
        <dbReference type="Google" id="ProtNLM"/>
    </source>
</evidence>
<name>A0A067C6W4_SAPPC</name>
<dbReference type="GO" id="GO:0016020">
    <property type="term" value="C:membrane"/>
    <property type="evidence" value="ECO:0007669"/>
    <property type="project" value="UniProtKB-SubCell"/>
</dbReference>
<dbReference type="SUPFAM" id="SSF103473">
    <property type="entry name" value="MFS general substrate transporter"/>
    <property type="match status" value="1"/>
</dbReference>
<feature type="transmembrane region" description="Helical" evidence="6">
    <location>
        <begin position="411"/>
        <end position="429"/>
    </location>
</feature>
<dbReference type="RefSeq" id="XP_012204370.1">
    <property type="nucleotide sequence ID" value="XM_012348980.1"/>
</dbReference>
<feature type="transmembrane region" description="Helical" evidence="6">
    <location>
        <begin position="383"/>
        <end position="405"/>
    </location>
</feature>
<feature type="transmembrane region" description="Helical" evidence="6">
    <location>
        <begin position="230"/>
        <end position="249"/>
    </location>
</feature>
<proteinExistence type="predicted"/>
<accession>A0A067C6W4</accession>
<feature type="transmembrane region" description="Helical" evidence="6">
    <location>
        <begin position="441"/>
        <end position="462"/>
    </location>
</feature>
<dbReference type="KEGG" id="spar:SPRG_09554"/>
<feature type="transmembrane region" description="Helical" evidence="6">
    <location>
        <begin position="468"/>
        <end position="490"/>
    </location>
</feature>
<feature type="transmembrane region" description="Helical" evidence="6">
    <location>
        <begin position="354"/>
        <end position="371"/>
    </location>
</feature>
<feature type="transmembrane region" description="Helical" evidence="6">
    <location>
        <begin position="199"/>
        <end position="218"/>
    </location>
</feature>
<evidence type="ECO:0000313" key="7">
    <source>
        <dbReference type="EMBL" id="KDO24910.1"/>
    </source>
</evidence>
<comment type="subcellular location">
    <subcellularLocation>
        <location evidence="1">Membrane</location>
        <topology evidence="1">Multi-pass membrane protein</topology>
    </subcellularLocation>
</comment>
<dbReference type="OMA" id="YILACGP"/>
<keyword evidence="3 6" id="KW-0812">Transmembrane</keyword>
<dbReference type="Pfam" id="PF13347">
    <property type="entry name" value="MFS_2"/>
    <property type="match status" value="1"/>
</dbReference>
<dbReference type="GO" id="GO:0008506">
    <property type="term" value="F:sucrose:proton symporter activity"/>
    <property type="evidence" value="ECO:0007669"/>
    <property type="project" value="TreeGrafter"/>
</dbReference>
<evidence type="ECO:0000313" key="8">
    <source>
        <dbReference type="Proteomes" id="UP000030745"/>
    </source>
</evidence>
<evidence type="ECO:0000256" key="1">
    <source>
        <dbReference type="ARBA" id="ARBA00004141"/>
    </source>
</evidence>
<keyword evidence="2" id="KW-0813">Transport</keyword>
<dbReference type="EMBL" id="KK583237">
    <property type="protein sequence ID" value="KDO24910.1"/>
    <property type="molecule type" value="Genomic_DNA"/>
</dbReference>
<feature type="transmembrane region" description="Helical" evidence="6">
    <location>
        <begin position="160"/>
        <end position="178"/>
    </location>
</feature>
<evidence type="ECO:0000256" key="6">
    <source>
        <dbReference type="SAM" id="Phobius"/>
    </source>
</evidence>
<dbReference type="InterPro" id="IPR036259">
    <property type="entry name" value="MFS_trans_sf"/>
</dbReference>
<feature type="transmembrane region" description="Helical" evidence="6">
    <location>
        <begin position="286"/>
        <end position="306"/>
    </location>
</feature>
<dbReference type="GeneID" id="24131711"/>
<feature type="transmembrane region" description="Helical" evidence="6">
    <location>
        <begin position="116"/>
        <end position="135"/>
    </location>
</feature>
<dbReference type="Proteomes" id="UP000030745">
    <property type="component" value="Unassembled WGS sequence"/>
</dbReference>
<evidence type="ECO:0000256" key="4">
    <source>
        <dbReference type="ARBA" id="ARBA00022989"/>
    </source>
</evidence>
<dbReference type="Gene3D" id="1.20.1250.20">
    <property type="entry name" value="MFS general substrate transporter like domains"/>
    <property type="match status" value="1"/>
</dbReference>
<feature type="transmembrane region" description="Helical" evidence="6">
    <location>
        <begin position="83"/>
        <end position="104"/>
    </location>
</feature>
<dbReference type="PANTHER" id="PTHR19432">
    <property type="entry name" value="SUGAR TRANSPORTER"/>
    <property type="match status" value="1"/>
</dbReference>
<evidence type="ECO:0000256" key="5">
    <source>
        <dbReference type="ARBA" id="ARBA00023136"/>
    </source>
</evidence>
<keyword evidence="8" id="KW-1185">Reference proteome</keyword>
<protein>
    <recommendedName>
        <fullName evidence="9">Major facilitator superfamily (MFS) profile domain-containing protein</fullName>
    </recommendedName>
</protein>
<gene>
    <name evidence="7" type="ORF">SPRG_09554</name>
</gene>
<keyword evidence="5 6" id="KW-0472">Membrane</keyword>
<organism evidence="7 8">
    <name type="scientific">Saprolegnia parasitica (strain CBS 223.65)</name>
    <dbReference type="NCBI Taxonomy" id="695850"/>
    <lineage>
        <taxon>Eukaryota</taxon>
        <taxon>Sar</taxon>
        <taxon>Stramenopiles</taxon>
        <taxon>Oomycota</taxon>
        <taxon>Saprolegniomycetes</taxon>
        <taxon>Saprolegniales</taxon>
        <taxon>Saprolegniaceae</taxon>
        <taxon>Saprolegnia</taxon>
    </lineage>
</organism>